<keyword evidence="2" id="KW-1185">Reference proteome</keyword>
<reference evidence="2" key="1">
    <citation type="journal article" date="2019" name="Int. J. Syst. Evol. Microbiol.">
        <title>The Global Catalogue of Microorganisms (GCM) 10K type strain sequencing project: providing services to taxonomists for standard genome sequencing and annotation.</title>
        <authorList>
            <consortium name="The Broad Institute Genomics Platform"/>
            <consortium name="The Broad Institute Genome Sequencing Center for Infectious Disease"/>
            <person name="Wu L."/>
            <person name="Ma J."/>
        </authorList>
    </citation>
    <scope>NUCLEOTIDE SEQUENCE [LARGE SCALE GENOMIC DNA]</scope>
    <source>
        <strain evidence="2">CGMCC 4.7131</strain>
    </source>
</reference>
<protein>
    <submittedName>
        <fullName evidence="1">Uncharacterized protein</fullName>
    </submittedName>
</protein>
<sequence length="64" mass="6793">MREEAATLAAPHRVAVLVLDDVLPLDLGIPAQVFIAVPGGPYRLTVMMSVVTPLVGLTLRLTDV</sequence>
<organism evidence="1 2">
    <name type="scientific">Streptomyces atrovirens</name>
    <dbReference type="NCBI Taxonomy" id="285556"/>
    <lineage>
        <taxon>Bacteria</taxon>
        <taxon>Bacillati</taxon>
        <taxon>Actinomycetota</taxon>
        <taxon>Actinomycetes</taxon>
        <taxon>Kitasatosporales</taxon>
        <taxon>Streptomycetaceae</taxon>
        <taxon>Streptomyces</taxon>
    </lineage>
</organism>
<name>A0ABW0DK99_9ACTN</name>
<accession>A0ABW0DK99</accession>
<dbReference type="EMBL" id="JBHSKN010000005">
    <property type="protein sequence ID" value="MFC5239227.1"/>
    <property type="molecule type" value="Genomic_DNA"/>
</dbReference>
<dbReference type="Proteomes" id="UP001596035">
    <property type="component" value="Unassembled WGS sequence"/>
</dbReference>
<gene>
    <name evidence="1" type="ORF">ACFPWV_04760</name>
</gene>
<proteinExistence type="predicted"/>
<comment type="caution">
    <text evidence="1">The sequence shown here is derived from an EMBL/GenBank/DDBJ whole genome shotgun (WGS) entry which is preliminary data.</text>
</comment>
<evidence type="ECO:0000313" key="2">
    <source>
        <dbReference type="Proteomes" id="UP001596035"/>
    </source>
</evidence>
<evidence type="ECO:0000313" key="1">
    <source>
        <dbReference type="EMBL" id="MFC5239227.1"/>
    </source>
</evidence>
<feature type="non-terminal residue" evidence="1">
    <location>
        <position position="64"/>
    </location>
</feature>